<dbReference type="EMBL" id="JBHSWV010000057">
    <property type="protein sequence ID" value="MFC6764184.1"/>
    <property type="molecule type" value="Genomic_DNA"/>
</dbReference>
<proteinExistence type="predicted"/>
<comment type="caution">
    <text evidence="1">The sequence shown here is derived from an EMBL/GenBank/DDBJ whole genome shotgun (WGS) entry which is preliminary data.</text>
</comment>
<dbReference type="RefSeq" id="WP_273737270.1">
    <property type="nucleotide sequence ID" value="NZ_JAQIVI010000057.1"/>
</dbReference>
<name>A0ABD5SGN0_9EURY</name>
<evidence type="ECO:0008006" key="3">
    <source>
        <dbReference type="Google" id="ProtNLM"/>
    </source>
</evidence>
<keyword evidence="2" id="KW-1185">Reference proteome</keyword>
<accession>A0ABD5SGN0</accession>
<dbReference type="Pfam" id="PF26511">
    <property type="entry name" value="DUF8172"/>
    <property type="match status" value="1"/>
</dbReference>
<dbReference type="Proteomes" id="UP001596383">
    <property type="component" value="Unassembled WGS sequence"/>
</dbReference>
<dbReference type="AlphaFoldDB" id="A0ABD5SGN0"/>
<gene>
    <name evidence="1" type="ORF">ACFQE6_03695</name>
</gene>
<organism evidence="1 2">
    <name type="scientific">Natrinema soli</name>
    <dbReference type="NCBI Taxonomy" id="1930624"/>
    <lineage>
        <taxon>Archaea</taxon>
        <taxon>Methanobacteriati</taxon>
        <taxon>Methanobacteriota</taxon>
        <taxon>Stenosarchaea group</taxon>
        <taxon>Halobacteria</taxon>
        <taxon>Halobacteriales</taxon>
        <taxon>Natrialbaceae</taxon>
        <taxon>Natrinema</taxon>
    </lineage>
</organism>
<evidence type="ECO:0000313" key="1">
    <source>
        <dbReference type="EMBL" id="MFC6764184.1"/>
    </source>
</evidence>
<protein>
    <recommendedName>
        <fullName evidence="3">Fido domain-containing protein</fullName>
    </recommendedName>
</protein>
<dbReference type="InterPro" id="IPR058485">
    <property type="entry name" value="DUF8172"/>
</dbReference>
<evidence type="ECO:0000313" key="2">
    <source>
        <dbReference type="Proteomes" id="UP001596383"/>
    </source>
</evidence>
<reference evidence="1 2" key="1">
    <citation type="journal article" date="2019" name="Int. J. Syst. Evol. Microbiol.">
        <title>The Global Catalogue of Microorganisms (GCM) 10K type strain sequencing project: providing services to taxonomists for standard genome sequencing and annotation.</title>
        <authorList>
            <consortium name="The Broad Institute Genomics Platform"/>
            <consortium name="The Broad Institute Genome Sequencing Center for Infectious Disease"/>
            <person name="Wu L."/>
            <person name="Ma J."/>
        </authorList>
    </citation>
    <scope>NUCLEOTIDE SEQUENCE [LARGE SCALE GENOMIC DNA]</scope>
    <source>
        <strain evidence="1 2">LMG 29247</strain>
    </source>
</reference>
<sequence>MNDNKTVLKLHDSGDSRYSLNFLADDKGVIAKKLSELHRDKDLEIATSQDDIGDNTIYLIYTKTPFESAYLNFESEEETLQWINEHFTEGDNYVLREVITLFDGIITEKEEQGETFSTYKKMNLEAIPDILNQVEWRQQVPDVGAELLSHFILSHPMPNTNHRTGIGLLDRYLSSFDGGFVMPDTGEEDVWYPWAKGYIYDSKRILTLRNHFLKFKHANGFGYEAAERKEGILIEFGDLDFSRSDYHTHYTARHLKRTREFVVTVLEEADATHLREENDDGKRAFIDRLREE</sequence>